<feature type="active site" description="Proton donor" evidence="6">
    <location>
        <position position="198"/>
    </location>
</feature>
<comment type="catalytic activity">
    <reaction evidence="5">
        <text>alpha-D-glucose = beta-D-glucose</text>
        <dbReference type="Rhea" id="RHEA:10264"/>
        <dbReference type="ChEBI" id="CHEBI:15903"/>
        <dbReference type="ChEBI" id="CHEBI:17925"/>
        <dbReference type="EC" id="5.1.3.3"/>
    </reaction>
</comment>
<keyword evidence="11" id="KW-1185">Reference proteome</keyword>
<dbReference type="GO" id="GO:0033499">
    <property type="term" value="P:galactose catabolic process via UDP-galactose, Leloir pathway"/>
    <property type="evidence" value="ECO:0007669"/>
    <property type="project" value="TreeGrafter"/>
</dbReference>
<dbReference type="InterPro" id="IPR015443">
    <property type="entry name" value="Aldose_1-epimerase"/>
</dbReference>
<dbReference type="SUPFAM" id="SSF74650">
    <property type="entry name" value="Galactose mutarotase-like"/>
    <property type="match status" value="1"/>
</dbReference>
<dbReference type="Gramene" id="evm.model.10.2140">
    <property type="protein sequence ID" value="cds.evm.model.10.2140"/>
    <property type="gene ID" value="evm.TU.10.2140"/>
</dbReference>
<dbReference type="Proteomes" id="UP000596661">
    <property type="component" value="Unassembled WGS sequence"/>
</dbReference>
<dbReference type="PIRSF" id="PIRSF005096">
    <property type="entry name" value="GALM"/>
    <property type="match status" value="1"/>
</dbReference>
<evidence type="ECO:0000256" key="8">
    <source>
        <dbReference type="PIRSR" id="PIRSR005096-3"/>
    </source>
</evidence>
<evidence type="ECO:0000256" key="5">
    <source>
        <dbReference type="PIRNR" id="PIRNR005096"/>
    </source>
</evidence>
<sequence>MTKLSLSLLFLCFIILASSSLGLSKSYETKPTKVSTYVLKKGDISIKLTNWGATIVSLFVPDRYGKLADVVLGYDTINEYKNDTSYIGAVVGRVANRIGGAKFTLNGKTYKIVANEGKNVLHGGKIGFSDVVWNVKKYHNEGPTPYIVFTYHSYDGEQGFPGDLLVSVTYTLSGHNKLSVKMEAKALNKPTPVNLAQHAYWNLGGHNSGNILSNYIKIFGSKITLVDSQLIPTGKFAEVKGTPYDFLKPRQVGSRIKKLAKENGYDINYVLDGTPYGALKRVAVVYDKKSGRSMKLSTNAPGVQFYTSNFLKDVKGKGGFVYQPRAALCLETQGFPDAVNHPNFPSTIVTPEKPYNHIMLFEFSTRPMYNV</sequence>
<dbReference type="FunFam" id="2.70.98.10:FF:000008">
    <property type="entry name" value="Aldose 1-epimerase"/>
    <property type="match status" value="1"/>
</dbReference>
<accession>A0A803QM94</accession>
<name>A0A803QM94_CANSA</name>
<dbReference type="InterPro" id="IPR008183">
    <property type="entry name" value="Aldose_1/G6P_1-epimerase"/>
</dbReference>
<keyword evidence="9" id="KW-0732">Signal</keyword>
<keyword evidence="4 5" id="KW-0119">Carbohydrate metabolism</keyword>
<feature type="signal peptide" evidence="9">
    <location>
        <begin position="1"/>
        <end position="19"/>
    </location>
</feature>
<dbReference type="OrthoDB" id="274691at2759"/>
<dbReference type="InterPro" id="IPR011013">
    <property type="entry name" value="Gal_mutarotase_sf_dom"/>
</dbReference>
<feature type="active site" description="Proton acceptor" evidence="6">
    <location>
        <position position="331"/>
    </location>
</feature>
<dbReference type="InterPro" id="IPR014718">
    <property type="entry name" value="GH-type_carb-bd"/>
</dbReference>
<evidence type="ECO:0000256" key="7">
    <source>
        <dbReference type="PIRSR" id="PIRSR005096-2"/>
    </source>
</evidence>
<evidence type="ECO:0000256" key="2">
    <source>
        <dbReference type="ARBA" id="ARBA00006206"/>
    </source>
</evidence>
<evidence type="ECO:0000256" key="9">
    <source>
        <dbReference type="SAM" id="SignalP"/>
    </source>
</evidence>
<dbReference type="GO" id="GO:0030246">
    <property type="term" value="F:carbohydrate binding"/>
    <property type="evidence" value="ECO:0007669"/>
    <property type="project" value="InterPro"/>
</dbReference>
<dbReference type="PANTHER" id="PTHR10091">
    <property type="entry name" value="ALDOSE-1-EPIMERASE"/>
    <property type="match status" value="1"/>
</dbReference>
<evidence type="ECO:0000313" key="11">
    <source>
        <dbReference type="Proteomes" id="UP000596661"/>
    </source>
</evidence>
<proteinExistence type="inferred from homology"/>
<dbReference type="Gene3D" id="2.70.98.10">
    <property type="match status" value="1"/>
</dbReference>
<dbReference type="AlphaFoldDB" id="A0A803QM94"/>
<organism evidence="10 11">
    <name type="scientific">Cannabis sativa</name>
    <name type="common">Hemp</name>
    <name type="synonym">Marijuana</name>
    <dbReference type="NCBI Taxonomy" id="3483"/>
    <lineage>
        <taxon>Eukaryota</taxon>
        <taxon>Viridiplantae</taxon>
        <taxon>Streptophyta</taxon>
        <taxon>Embryophyta</taxon>
        <taxon>Tracheophyta</taxon>
        <taxon>Spermatophyta</taxon>
        <taxon>Magnoliopsida</taxon>
        <taxon>eudicotyledons</taxon>
        <taxon>Gunneridae</taxon>
        <taxon>Pentapetalae</taxon>
        <taxon>rosids</taxon>
        <taxon>fabids</taxon>
        <taxon>Rosales</taxon>
        <taxon>Cannabaceae</taxon>
        <taxon>Cannabis</taxon>
    </lineage>
</organism>
<dbReference type="Pfam" id="PF01263">
    <property type="entry name" value="Aldose_epim"/>
    <property type="match status" value="1"/>
</dbReference>
<evidence type="ECO:0000256" key="3">
    <source>
        <dbReference type="ARBA" id="ARBA00023235"/>
    </source>
</evidence>
<evidence type="ECO:0000256" key="6">
    <source>
        <dbReference type="PIRSR" id="PIRSR005096-1"/>
    </source>
</evidence>
<feature type="chain" id="PRO_5030666026" description="Aldose 1-epimerase" evidence="9">
    <location>
        <begin position="20"/>
        <end position="371"/>
    </location>
</feature>
<reference evidence="10" key="1">
    <citation type="submission" date="2021-03" db="UniProtKB">
        <authorList>
            <consortium name="EnsemblPlants"/>
        </authorList>
    </citation>
    <scope>IDENTIFICATION</scope>
</reference>
<dbReference type="UniPathway" id="UPA00242"/>
<comment type="pathway">
    <text evidence="1 5">Carbohydrate metabolism; hexose metabolism.</text>
</comment>
<dbReference type="EC" id="5.1.3.3" evidence="5"/>
<protein>
    <recommendedName>
        <fullName evidence="5">Aldose 1-epimerase</fullName>
        <ecNumber evidence="5">5.1.3.3</ecNumber>
    </recommendedName>
</protein>
<dbReference type="EMBL" id="UZAU01000836">
    <property type="status" value="NOT_ANNOTATED_CDS"/>
    <property type="molecule type" value="Genomic_DNA"/>
</dbReference>
<dbReference type="InterPro" id="IPR047215">
    <property type="entry name" value="Galactose_mutarotase-like"/>
</dbReference>
<feature type="binding site" evidence="8">
    <location>
        <begin position="96"/>
        <end position="97"/>
    </location>
    <ligand>
        <name>beta-D-galactose</name>
        <dbReference type="ChEBI" id="CHEBI:27667"/>
    </ligand>
</feature>
<keyword evidence="3 5" id="KW-0413">Isomerase</keyword>
<evidence type="ECO:0000313" key="10">
    <source>
        <dbReference type="EnsemblPlants" id="cds.evm.model.10.2140"/>
    </source>
</evidence>
<dbReference type="GO" id="GO:0004034">
    <property type="term" value="F:aldose 1-epimerase activity"/>
    <property type="evidence" value="ECO:0007669"/>
    <property type="project" value="UniProtKB-EC"/>
</dbReference>
<feature type="binding site" evidence="8">
    <location>
        <begin position="198"/>
        <end position="200"/>
    </location>
    <ligand>
        <name>beta-D-galactose</name>
        <dbReference type="ChEBI" id="CHEBI:27667"/>
    </ligand>
</feature>
<evidence type="ECO:0000256" key="4">
    <source>
        <dbReference type="ARBA" id="ARBA00023277"/>
    </source>
</evidence>
<feature type="binding site" evidence="7">
    <location>
        <position position="266"/>
    </location>
    <ligand>
        <name>beta-D-galactose</name>
        <dbReference type="ChEBI" id="CHEBI:27667"/>
    </ligand>
</feature>
<evidence type="ECO:0000256" key="1">
    <source>
        <dbReference type="ARBA" id="ARBA00005028"/>
    </source>
</evidence>
<dbReference type="EnsemblPlants" id="evm.model.10.2140">
    <property type="protein sequence ID" value="cds.evm.model.10.2140"/>
    <property type="gene ID" value="evm.TU.10.2140"/>
</dbReference>
<dbReference type="CDD" id="cd09019">
    <property type="entry name" value="galactose_mutarotase_like"/>
    <property type="match status" value="1"/>
</dbReference>
<comment type="similarity">
    <text evidence="2 5">Belongs to the aldose epimerase family.</text>
</comment>
<dbReference type="PANTHER" id="PTHR10091:SF0">
    <property type="entry name" value="GALACTOSE MUTAROTASE"/>
    <property type="match status" value="1"/>
</dbReference>
<dbReference type="GO" id="GO:0006006">
    <property type="term" value="P:glucose metabolic process"/>
    <property type="evidence" value="ECO:0007669"/>
    <property type="project" value="TreeGrafter"/>
</dbReference>
<dbReference type="OMA" id="HWESSWE"/>
<dbReference type="NCBIfam" id="NF008277">
    <property type="entry name" value="PRK11055.1"/>
    <property type="match status" value="1"/>
</dbReference>